<name>A0ABT4LEQ1_9PROT</name>
<dbReference type="RefSeq" id="WP_269421762.1">
    <property type="nucleotide sequence ID" value="NZ_JAPWGY010000001.1"/>
</dbReference>
<accession>A0ABT4LEQ1</accession>
<dbReference type="SUPFAM" id="SSF53448">
    <property type="entry name" value="Nucleotide-diphospho-sugar transferases"/>
    <property type="match status" value="1"/>
</dbReference>
<comment type="similarity">
    <text evidence="1">Belongs to the glycosyltransferase 2 family. WaaE/KdtX subfamily.</text>
</comment>
<dbReference type="Pfam" id="PF00535">
    <property type="entry name" value="Glycos_transf_2"/>
    <property type="match status" value="1"/>
</dbReference>
<dbReference type="PANTHER" id="PTHR43630:SF2">
    <property type="entry name" value="GLYCOSYLTRANSFERASE"/>
    <property type="match status" value="1"/>
</dbReference>
<dbReference type="EMBL" id="JAPWGY010000001">
    <property type="protein sequence ID" value="MCZ4279562.1"/>
    <property type="molecule type" value="Genomic_DNA"/>
</dbReference>
<proteinExistence type="inferred from homology"/>
<gene>
    <name evidence="3" type="ORF">O4H49_02155</name>
</gene>
<dbReference type="Proteomes" id="UP001069802">
    <property type="component" value="Unassembled WGS sequence"/>
</dbReference>
<dbReference type="InterPro" id="IPR001173">
    <property type="entry name" value="Glyco_trans_2-like"/>
</dbReference>
<reference evidence="3" key="1">
    <citation type="submission" date="2022-12" db="EMBL/GenBank/DDBJ databases">
        <title>Bacterial isolates from different developmental stages of Nematostella vectensis.</title>
        <authorList>
            <person name="Fraune S."/>
        </authorList>
    </citation>
    <scope>NUCLEOTIDE SEQUENCE</scope>
    <source>
        <strain evidence="3">G21630-S1</strain>
    </source>
</reference>
<feature type="domain" description="Glycosyltransferase 2-like" evidence="2">
    <location>
        <begin position="16"/>
        <end position="123"/>
    </location>
</feature>
<dbReference type="CDD" id="cd02511">
    <property type="entry name" value="Beta4Glucosyltransferase"/>
    <property type="match status" value="1"/>
</dbReference>
<dbReference type="Gene3D" id="3.90.550.10">
    <property type="entry name" value="Spore Coat Polysaccharide Biosynthesis Protein SpsA, Chain A"/>
    <property type="match status" value="1"/>
</dbReference>
<organism evidence="3 4">
    <name type="scientific">Kiloniella laminariae</name>
    <dbReference type="NCBI Taxonomy" id="454162"/>
    <lineage>
        <taxon>Bacteria</taxon>
        <taxon>Pseudomonadati</taxon>
        <taxon>Pseudomonadota</taxon>
        <taxon>Alphaproteobacteria</taxon>
        <taxon>Rhodospirillales</taxon>
        <taxon>Kiloniellaceae</taxon>
        <taxon>Kiloniella</taxon>
    </lineage>
</organism>
<evidence type="ECO:0000256" key="1">
    <source>
        <dbReference type="ARBA" id="ARBA00038494"/>
    </source>
</evidence>
<dbReference type="PANTHER" id="PTHR43630">
    <property type="entry name" value="POLY-BETA-1,6-N-ACETYL-D-GLUCOSAMINE SYNTHASE"/>
    <property type="match status" value="1"/>
</dbReference>
<dbReference type="InterPro" id="IPR029044">
    <property type="entry name" value="Nucleotide-diphossugar_trans"/>
</dbReference>
<comment type="caution">
    <text evidence="3">The sequence shown here is derived from an EMBL/GenBank/DDBJ whole genome shotgun (WGS) entry which is preliminary data.</text>
</comment>
<evidence type="ECO:0000313" key="3">
    <source>
        <dbReference type="EMBL" id="MCZ4279562.1"/>
    </source>
</evidence>
<keyword evidence="4" id="KW-1185">Reference proteome</keyword>
<sequence length="272" mass="31409">MMGGQETLDNRKIVLSALLVVHNEEKRIRDCLERVKFCDEIVVVLDRCTDGTKDIVLEYTDRLVEGGWPIEGDRRNVGNAACLGEWVLEIDADEHIPPELAQEIRATVERADADYYLIPVDNYVGNHLVRYGWGAQFGKSSASCLCRKGVKRWGLDRVHPTLYWKEGARRGEKLKKRLLHYVDNNISDMIRRFDSYTTARAKDLIESGKIGTMPGNVRRIFSRFWRCYIRRKGYREGGYGFLIATFAALYPVVSHIKARYEAEQLLPEHKRK</sequence>
<protein>
    <submittedName>
        <fullName evidence="3">Glycosyltransferase family 2 protein</fullName>
    </submittedName>
</protein>
<evidence type="ECO:0000259" key="2">
    <source>
        <dbReference type="Pfam" id="PF00535"/>
    </source>
</evidence>
<evidence type="ECO:0000313" key="4">
    <source>
        <dbReference type="Proteomes" id="UP001069802"/>
    </source>
</evidence>